<feature type="region of interest" description="Disordered" evidence="1">
    <location>
        <begin position="31"/>
        <end position="78"/>
    </location>
</feature>
<comment type="caution">
    <text evidence="2">The sequence shown here is derived from an EMBL/GenBank/DDBJ whole genome shotgun (WGS) entry which is preliminary data.</text>
</comment>
<proteinExistence type="predicted"/>
<feature type="compositionally biased region" description="Basic and acidic residues" evidence="1">
    <location>
        <begin position="31"/>
        <end position="45"/>
    </location>
</feature>
<sequence>MEQERSGYITGNETEDSLDFCFVLEDNHTDINKSKDNHQRKEQSGRSEFTAQVAEKEFDEKEDGKSDKNRNENEDGNEDFDLNVLRYKSLCRLNNNLQEIYVKFDRDFTDDEEIDLGDLSDEEKNNNQITGVQVDKTISDDVTDELDISNRVEAENTVAGIQQNYQEEDQNENNDQLKNKDKKYIILTDSDTPSGSLDQHKVNKDMSRENMFRNSKGGDTVTKEDLYFILSQVKNYFVNNHKNYLQLSNVIHSNFGNNPLAKTNGKGSREDFERHLEYSGNTKLKPLNSVQGLNDHKYNEDQYDCGFGSGSDSGINLLSKTESMPVRGRLLEFPSSKPADKSYGKRRK</sequence>
<evidence type="ECO:0000313" key="2">
    <source>
        <dbReference type="EMBL" id="OMH79612.1"/>
    </source>
</evidence>
<feature type="non-terminal residue" evidence="2">
    <location>
        <position position="348"/>
    </location>
</feature>
<reference evidence="3" key="1">
    <citation type="submission" date="2017-01" db="EMBL/GenBank/DDBJ databases">
        <authorList>
            <person name="Wang Y."/>
            <person name="White M."/>
            <person name="Kvist S."/>
            <person name="Moncalvo J.-M."/>
        </authorList>
    </citation>
    <scope>NUCLEOTIDE SEQUENCE [LARGE SCALE GENOMIC DNA]</scope>
    <source>
        <strain evidence="3">COL-18-3</strain>
    </source>
</reference>
<dbReference type="EMBL" id="LSSK01001487">
    <property type="protein sequence ID" value="OMH79612.1"/>
    <property type="molecule type" value="Genomic_DNA"/>
</dbReference>
<protein>
    <submittedName>
        <fullName evidence="2">Uncharacterized protein</fullName>
    </submittedName>
</protein>
<dbReference type="Proteomes" id="UP000188320">
    <property type="component" value="Unassembled WGS sequence"/>
</dbReference>
<feature type="compositionally biased region" description="Basic and acidic residues" evidence="1">
    <location>
        <begin position="338"/>
        <end position="348"/>
    </location>
</feature>
<evidence type="ECO:0000256" key="1">
    <source>
        <dbReference type="SAM" id="MobiDB-lite"/>
    </source>
</evidence>
<feature type="compositionally biased region" description="Basic and acidic residues" evidence="1">
    <location>
        <begin position="54"/>
        <end position="73"/>
    </location>
</feature>
<evidence type="ECO:0000313" key="3">
    <source>
        <dbReference type="Proteomes" id="UP000188320"/>
    </source>
</evidence>
<gene>
    <name evidence="2" type="ORF">AX774_g6970</name>
</gene>
<feature type="region of interest" description="Disordered" evidence="1">
    <location>
        <begin position="328"/>
        <end position="348"/>
    </location>
</feature>
<accession>A0A1R1PFH3</accession>
<keyword evidence="3" id="KW-1185">Reference proteome</keyword>
<dbReference type="AlphaFoldDB" id="A0A1R1PFH3"/>
<organism evidence="2 3">
    <name type="scientific">Zancudomyces culisetae</name>
    <name type="common">Gut fungus</name>
    <name type="synonym">Smittium culisetae</name>
    <dbReference type="NCBI Taxonomy" id="1213189"/>
    <lineage>
        <taxon>Eukaryota</taxon>
        <taxon>Fungi</taxon>
        <taxon>Fungi incertae sedis</taxon>
        <taxon>Zoopagomycota</taxon>
        <taxon>Kickxellomycotina</taxon>
        <taxon>Harpellomycetes</taxon>
        <taxon>Harpellales</taxon>
        <taxon>Legeriomycetaceae</taxon>
        <taxon>Zancudomyces</taxon>
    </lineage>
</organism>
<name>A0A1R1PFH3_ZANCU</name>